<dbReference type="AlphaFoldDB" id="A0A975BFT1"/>
<keyword evidence="2" id="KW-1185">Reference proteome</keyword>
<proteinExistence type="predicted"/>
<dbReference type="Proteomes" id="UP000663722">
    <property type="component" value="Chromosome"/>
</dbReference>
<dbReference type="EMBL" id="CP061800">
    <property type="protein sequence ID" value="QTA84503.1"/>
    <property type="molecule type" value="Genomic_DNA"/>
</dbReference>
<protein>
    <submittedName>
        <fullName evidence="1">Uncharacterized protein</fullName>
    </submittedName>
</protein>
<organism evidence="1 2">
    <name type="scientific">Desulfonema magnum</name>
    <dbReference type="NCBI Taxonomy" id="45655"/>
    <lineage>
        <taxon>Bacteria</taxon>
        <taxon>Pseudomonadati</taxon>
        <taxon>Thermodesulfobacteriota</taxon>
        <taxon>Desulfobacteria</taxon>
        <taxon>Desulfobacterales</taxon>
        <taxon>Desulfococcaceae</taxon>
        <taxon>Desulfonema</taxon>
    </lineage>
</organism>
<evidence type="ECO:0000313" key="2">
    <source>
        <dbReference type="Proteomes" id="UP000663722"/>
    </source>
</evidence>
<dbReference type="KEGG" id="dmm:dnm_005000"/>
<gene>
    <name evidence="1" type="ORF">dnm_005000</name>
</gene>
<accession>A0A975BFT1</accession>
<reference evidence="1" key="1">
    <citation type="journal article" date="2021" name="Microb. Physiol.">
        <title>Proteogenomic Insights into the Physiology of Marine, Sulfate-Reducing, Filamentous Desulfonema limicola and Desulfonema magnum.</title>
        <authorList>
            <person name="Schnaars V."/>
            <person name="Wohlbrand L."/>
            <person name="Scheve S."/>
            <person name="Hinrichs C."/>
            <person name="Reinhardt R."/>
            <person name="Rabus R."/>
        </authorList>
    </citation>
    <scope>NUCLEOTIDE SEQUENCE</scope>
    <source>
        <strain evidence="1">4be13</strain>
    </source>
</reference>
<sequence length="56" mass="6317">MKSVKSVSIRGSDLPACKTKASEPLICKDYTNFTDSFSIREIRVICINPWFRPPGL</sequence>
<evidence type="ECO:0000313" key="1">
    <source>
        <dbReference type="EMBL" id="QTA84503.1"/>
    </source>
</evidence>
<name>A0A975BFT1_9BACT</name>